<name>A0AAN6N703_9PEZI</name>
<dbReference type="AlphaFoldDB" id="A0AAN6N703"/>
<reference evidence="2" key="1">
    <citation type="journal article" date="2023" name="Mol. Phylogenet. Evol.">
        <title>Genome-scale phylogeny and comparative genomics of the fungal order Sordariales.</title>
        <authorList>
            <person name="Hensen N."/>
            <person name="Bonometti L."/>
            <person name="Westerberg I."/>
            <person name="Brannstrom I.O."/>
            <person name="Guillou S."/>
            <person name="Cros-Aarteil S."/>
            <person name="Calhoun S."/>
            <person name="Haridas S."/>
            <person name="Kuo A."/>
            <person name="Mondo S."/>
            <person name="Pangilinan J."/>
            <person name="Riley R."/>
            <person name="LaButti K."/>
            <person name="Andreopoulos B."/>
            <person name="Lipzen A."/>
            <person name="Chen C."/>
            <person name="Yan M."/>
            <person name="Daum C."/>
            <person name="Ng V."/>
            <person name="Clum A."/>
            <person name="Steindorff A."/>
            <person name="Ohm R.A."/>
            <person name="Martin F."/>
            <person name="Silar P."/>
            <person name="Natvig D.O."/>
            <person name="Lalanne C."/>
            <person name="Gautier V."/>
            <person name="Ament-Velasquez S.L."/>
            <person name="Kruys A."/>
            <person name="Hutchinson M.I."/>
            <person name="Powell A.J."/>
            <person name="Barry K."/>
            <person name="Miller A.N."/>
            <person name="Grigoriev I.V."/>
            <person name="Debuchy R."/>
            <person name="Gladieux P."/>
            <person name="Hiltunen Thoren M."/>
            <person name="Johannesson H."/>
        </authorList>
    </citation>
    <scope>NUCLEOTIDE SEQUENCE [LARGE SCALE GENOMIC DNA]</scope>
    <source>
        <strain evidence="2">CBS 340.73</strain>
    </source>
</reference>
<dbReference type="Proteomes" id="UP001303473">
    <property type="component" value="Unassembled WGS sequence"/>
</dbReference>
<dbReference type="InterPro" id="IPR021986">
    <property type="entry name" value="Spherulin4"/>
</dbReference>
<evidence type="ECO:0000313" key="1">
    <source>
        <dbReference type="EMBL" id="KAK3939731.1"/>
    </source>
</evidence>
<dbReference type="PANTHER" id="PTHR35040:SF9">
    <property type="entry name" value="4-LIKE CELL SURFACE PROTEIN, PUTATIVE (AFU_ORTHOLOGUE AFUA_4G14080)-RELATED"/>
    <property type="match status" value="1"/>
</dbReference>
<proteinExistence type="predicted"/>
<organism evidence="1 2">
    <name type="scientific">Diplogelasinospora grovesii</name>
    <dbReference type="NCBI Taxonomy" id="303347"/>
    <lineage>
        <taxon>Eukaryota</taxon>
        <taxon>Fungi</taxon>
        <taxon>Dikarya</taxon>
        <taxon>Ascomycota</taxon>
        <taxon>Pezizomycotina</taxon>
        <taxon>Sordariomycetes</taxon>
        <taxon>Sordariomycetidae</taxon>
        <taxon>Sordariales</taxon>
        <taxon>Diplogelasinosporaceae</taxon>
        <taxon>Diplogelasinospora</taxon>
    </lineage>
</organism>
<accession>A0AAN6N703</accession>
<dbReference type="EMBL" id="MU853806">
    <property type="protein sequence ID" value="KAK3939731.1"/>
    <property type="molecule type" value="Genomic_DNA"/>
</dbReference>
<sequence>MRSSLPLTALVASASANVGIMLPIYEYPTAAAMPDWKALMQAVDAHPQLDFYVIINNGQGAPYDTSPPGSIQDWAKLLGQLHNRTNVHTLGYVFTSHSTRANATVKNGVDQYASWTAHKGWDGDNVLYDIHMDGIFFDEIVTDPSLLAYNKEIASYAGTVFGSRSGPVALNPGGLVQQGSESLFDVADVIVNIETCYTTVQGARDTPTSGYRCPTGRYTPFTPAMLDSLPQNRTRVARSSVLVHDAYDSWNSYQPATLSTLRTDVKAMVNKGVHSFCISQLGYNANFTAEPASITTVSRLAAAAQGLS</sequence>
<evidence type="ECO:0000313" key="2">
    <source>
        <dbReference type="Proteomes" id="UP001303473"/>
    </source>
</evidence>
<protein>
    <submittedName>
        <fullName evidence="1">Spherulation-specific family 4-domain-containing protein</fullName>
    </submittedName>
</protein>
<keyword evidence="2" id="KW-1185">Reference proteome</keyword>
<dbReference type="Pfam" id="PF12138">
    <property type="entry name" value="Spherulin4"/>
    <property type="match status" value="1"/>
</dbReference>
<gene>
    <name evidence="1" type="ORF">QBC46DRAFT_436875</name>
</gene>
<dbReference type="PANTHER" id="PTHR35040">
    <property type="match status" value="1"/>
</dbReference>
<comment type="caution">
    <text evidence="1">The sequence shown here is derived from an EMBL/GenBank/DDBJ whole genome shotgun (WGS) entry which is preliminary data.</text>
</comment>